<feature type="region of interest" description="Disordered" evidence="1">
    <location>
        <begin position="1"/>
        <end position="24"/>
    </location>
</feature>
<reference evidence="3" key="1">
    <citation type="journal article" date="2019" name="Int. J. Syst. Evol. Microbiol.">
        <title>The Global Catalogue of Microorganisms (GCM) 10K type strain sequencing project: providing services to taxonomists for standard genome sequencing and annotation.</title>
        <authorList>
            <consortium name="The Broad Institute Genomics Platform"/>
            <consortium name="The Broad Institute Genome Sequencing Center for Infectious Disease"/>
            <person name="Wu L."/>
            <person name="Ma J."/>
        </authorList>
    </citation>
    <scope>NUCLEOTIDE SEQUENCE [LARGE SCALE GENOMIC DNA]</scope>
    <source>
        <strain evidence="3">CGMCC 1.10698</strain>
    </source>
</reference>
<dbReference type="Gene3D" id="3.40.960.10">
    <property type="entry name" value="VSR Endonuclease"/>
    <property type="match status" value="1"/>
</dbReference>
<protein>
    <submittedName>
        <fullName evidence="2">Type IV toxin-antitoxin system AbiEi family antitoxin domain-containing protein</fullName>
    </submittedName>
</protein>
<comment type="caution">
    <text evidence="2">The sequence shown here is derived from an EMBL/GenBank/DDBJ whole genome shotgun (WGS) entry which is preliminary data.</text>
</comment>
<organism evidence="2 3">
    <name type="scientific">Arthrobacter cryoconiti</name>
    <dbReference type="NCBI Taxonomy" id="748907"/>
    <lineage>
        <taxon>Bacteria</taxon>
        <taxon>Bacillati</taxon>
        <taxon>Actinomycetota</taxon>
        <taxon>Actinomycetes</taxon>
        <taxon>Micrococcales</taxon>
        <taxon>Micrococcaceae</taxon>
        <taxon>Arthrobacter</taxon>
    </lineage>
</organism>
<name>A0ABV8R4L7_9MICC</name>
<evidence type="ECO:0000313" key="3">
    <source>
        <dbReference type="Proteomes" id="UP001595773"/>
    </source>
</evidence>
<gene>
    <name evidence="2" type="ORF">ACFOW9_15025</name>
</gene>
<accession>A0ABV8R4L7</accession>
<keyword evidence="3" id="KW-1185">Reference proteome</keyword>
<dbReference type="EMBL" id="JBHSCQ010000022">
    <property type="protein sequence ID" value="MFC4266920.1"/>
    <property type="molecule type" value="Genomic_DNA"/>
</dbReference>
<dbReference type="RefSeq" id="WP_230065861.1">
    <property type="nucleotide sequence ID" value="NZ_BAABLL010000010.1"/>
</dbReference>
<evidence type="ECO:0000313" key="2">
    <source>
        <dbReference type="EMBL" id="MFC4266920.1"/>
    </source>
</evidence>
<proteinExistence type="predicted"/>
<sequence>MNAFSEHDGAASSSALLHDTGPGNSKAASFRPLVARFEAAFAVKRIVWRTAQLREAGFGDRAIRRLLEQGILARLRYGCYVRAAWWNGLSLDARRLNRVLLHAFATLTSSATGFVYSHTSAAILHGLFLWNVDDFIHITQPKKPSSIGAGPDTRIHRSPLDDEDIVVIRRLRVTSLLRTVIDCALTLPYRQALIIADHALRMGVSLPTLMAAADRLSSHRGIRTLRKVLLNADPRSESPGETLTRDLMRKLLIEPPTPQVWIATRVGRHRVDFAWIAKRVVLEFDGKGKYFNYRPTDEALFQERKRETALIEAGWTLIRVQWKDLFNEAGFKLRILAALAK</sequence>
<evidence type="ECO:0000256" key="1">
    <source>
        <dbReference type="SAM" id="MobiDB-lite"/>
    </source>
</evidence>
<dbReference type="Proteomes" id="UP001595773">
    <property type="component" value="Unassembled WGS sequence"/>
</dbReference>